<dbReference type="RefSeq" id="WP_167857532.1">
    <property type="nucleotide sequence ID" value="NZ_SIJK02000061.1"/>
</dbReference>
<gene>
    <name evidence="2" type="ORF">EYB53_021275</name>
</gene>
<organism evidence="2 3">
    <name type="scientific">Candidatus Chloroploca mongolica</name>
    <dbReference type="NCBI Taxonomy" id="2528176"/>
    <lineage>
        <taxon>Bacteria</taxon>
        <taxon>Bacillati</taxon>
        <taxon>Chloroflexota</taxon>
        <taxon>Chloroflexia</taxon>
        <taxon>Chloroflexales</taxon>
        <taxon>Chloroflexineae</taxon>
        <taxon>Oscillochloridaceae</taxon>
        <taxon>Candidatus Chloroploca</taxon>
    </lineage>
</organism>
<dbReference type="InterPro" id="IPR039366">
    <property type="entry name" value="Pilotin"/>
</dbReference>
<protein>
    <submittedName>
        <fullName evidence="2">YbaY family lipoprotein</fullName>
    </submittedName>
</protein>
<evidence type="ECO:0000313" key="3">
    <source>
        <dbReference type="Proteomes" id="UP001193081"/>
    </source>
</evidence>
<dbReference type="PANTHER" id="PTHR38013">
    <property type="entry name" value="GLYCOPROTEIN/POLYSACCHARIDE METABOLISM"/>
    <property type="match status" value="1"/>
</dbReference>
<dbReference type="InterPro" id="IPR053196">
    <property type="entry name" value="Lipoprotein_YbaY-like"/>
</dbReference>
<accession>A0ABS4DFQ7</accession>
<evidence type="ECO:0000313" key="2">
    <source>
        <dbReference type="EMBL" id="MBP1468256.1"/>
    </source>
</evidence>
<keyword evidence="1" id="KW-0812">Transmembrane</keyword>
<keyword evidence="3" id="KW-1185">Reference proteome</keyword>
<dbReference type="Pfam" id="PF09619">
    <property type="entry name" value="YscW"/>
    <property type="match status" value="1"/>
</dbReference>
<sequence length="124" mass="12993">MQIARIIPDRPADIIAEQTFVTTGAQPPLAFNVAYDPNKIDQRDTYTLQANISLNGQVRYGTTSIIPVITRGAPTQNVAVTLTSRSLPNTSGGASPLLGAGILLVGAIAIFALRRLSAAAVASY</sequence>
<comment type="caution">
    <text evidence="2">The sequence shown here is derived from an EMBL/GenBank/DDBJ whole genome shotgun (WGS) entry which is preliminary data.</text>
</comment>
<keyword evidence="1" id="KW-0472">Membrane</keyword>
<dbReference type="EMBL" id="SIJK02000061">
    <property type="protein sequence ID" value="MBP1468256.1"/>
    <property type="molecule type" value="Genomic_DNA"/>
</dbReference>
<dbReference type="Proteomes" id="UP001193081">
    <property type="component" value="Unassembled WGS sequence"/>
</dbReference>
<proteinExistence type="predicted"/>
<feature type="transmembrane region" description="Helical" evidence="1">
    <location>
        <begin position="94"/>
        <end position="113"/>
    </location>
</feature>
<evidence type="ECO:0000256" key="1">
    <source>
        <dbReference type="SAM" id="Phobius"/>
    </source>
</evidence>
<name>A0ABS4DFQ7_9CHLR</name>
<keyword evidence="2" id="KW-0449">Lipoprotein</keyword>
<reference evidence="2 3" key="1">
    <citation type="submission" date="2021-03" db="EMBL/GenBank/DDBJ databases">
        <authorList>
            <person name="Grouzdev D.S."/>
        </authorList>
    </citation>
    <scope>NUCLEOTIDE SEQUENCE [LARGE SCALE GENOMIC DNA]</scope>
    <source>
        <strain evidence="2 3">M50-1</strain>
    </source>
</reference>
<dbReference type="PANTHER" id="PTHR38013:SF1">
    <property type="entry name" value="GLYCOPROTEIN_POLYSACCHARIDE METABOLISM"/>
    <property type="match status" value="1"/>
</dbReference>
<keyword evidence="1" id="KW-1133">Transmembrane helix</keyword>